<organism evidence="1 2">
    <name type="scientific">Moraxella nonliquefaciens</name>
    <dbReference type="NCBI Taxonomy" id="478"/>
    <lineage>
        <taxon>Bacteria</taxon>
        <taxon>Pseudomonadati</taxon>
        <taxon>Pseudomonadota</taxon>
        <taxon>Gammaproteobacteria</taxon>
        <taxon>Moraxellales</taxon>
        <taxon>Moraxellaceae</taxon>
        <taxon>Moraxella</taxon>
    </lineage>
</organism>
<dbReference type="Gene3D" id="1.10.1220.10">
    <property type="entry name" value="Met repressor-like"/>
    <property type="match status" value="1"/>
</dbReference>
<proteinExistence type="predicted"/>
<accession>A0A1B8PKU9</accession>
<dbReference type="InterPro" id="IPR013321">
    <property type="entry name" value="Arc_rbn_hlx_hlx"/>
</dbReference>
<comment type="caution">
    <text evidence="1">The sequence shown here is derived from an EMBL/GenBank/DDBJ whole genome shotgun (WGS) entry which is preliminary data.</text>
</comment>
<protein>
    <recommendedName>
        <fullName evidence="3">Arc-like DNA binding domain-containing protein</fullName>
    </recommendedName>
</protein>
<name>A0A1B8PKU9_MORNO</name>
<dbReference type="InterPro" id="IPR010985">
    <property type="entry name" value="Ribbon_hlx_hlx"/>
</dbReference>
<evidence type="ECO:0000313" key="1">
    <source>
        <dbReference type="EMBL" id="OBX51469.1"/>
    </source>
</evidence>
<dbReference type="GO" id="GO:0006355">
    <property type="term" value="P:regulation of DNA-templated transcription"/>
    <property type="evidence" value="ECO:0007669"/>
    <property type="project" value="InterPro"/>
</dbReference>
<evidence type="ECO:0008006" key="3">
    <source>
        <dbReference type="Google" id="ProtNLM"/>
    </source>
</evidence>
<dbReference type="EMBL" id="LZDN01000006">
    <property type="protein sequence ID" value="OBX51469.1"/>
    <property type="molecule type" value="Genomic_DNA"/>
</dbReference>
<evidence type="ECO:0000313" key="2">
    <source>
        <dbReference type="Proteomes" id="UP000092671"/>
    </source>
</evidence>
<reference evidence="1 2" key="1">
    <citation type="submission" date="2016-06" db="EMBL/GenBank/DDBJ databases">
        <title>Draft genome of Moraxella nonliquefaciens CCUG 60284.</title>
        <authorList>
            <person name="Salva-Serra F."/>
            <person name="Engstrom-Jakobsson H."/>
            <person name="Thorell K."/>
            <person name="Gonzales-Siles L."/>
            <person name="Karlsson R."/>
            <person name="Boulund F."/>
            <person name="Engstrand L."/>
            <person name="Kristiansson E."/>
            <person name="Moore E."/>
        </authorList>
    </citation>
    <scope>NUCLEOTIDE SEQUENCE [LARGE SCALE GENOMIC DNA]</scope>
    <source>
        <strain evidence="1 2">CCUG 60284</strain>
    </source>
</reference>
<dbReference type="SUPFAM" id="SSF47598">
    <property type="entry name" value="Ribbon-helix-helix"/>
    <property type="match status" value="1"/>
</dbReference>
<gene>
    <name evidence="1" type="ORF">A9Z60_07735</name>
</gene>
<sequence length="72" mass="8239">MKHLNQDDWKRTQVRMPQEQYQAVVNYANDNKMSLNSAIIDLVDKGLKPSNGELGEKLDQILTEIQSIKKAP</sequence>
<dbReference type="Proteomes" id="UP000092671">
    <property type="component" value="Unassembled WGS sequence"/>
</dbReference>
<dbReference type="OrthoDB" id="6690390at2"/>
<dbReference type="AlphaFoldDB" id="A0A1B8PKU9"/>
<dbReference type="RefSeq" id="WP_066892727.1">
    <property type="nucleotide sequence ID" value="NZ_JAKREH010000027.1"/>
</dbReference>